<organism evidence="1">
    <name type="scientific">viral metagenome</name>
    <dbReference type="NCBI Taxonomy" id="1070528"/>
    <lineage>
        <taxon>unclassified sequences</taxon>
        <taxon>metagenomes</taxon>
        <taxon>organismal metagenomes</taxon>
    </lineage>
</organism>
<protein>
    <submittedName>
        <fullName evidence="1">Uncharacterized protein</fullName>
    </submittedName>
</protein>
<name>A0A6M3XQ68_9ZZZZ</name>
<dbReference type="EMBL" id="MT144829">
    <property type="protein sequence ID" value="QJI00115.1"/>
    <property type="molecule type" value="Genomic_DNA"/>
</dbReference>
<evidence type="ECO:0000313" key="1">
    <source>
        <dbReference type="EMBL" id="QJI00115.1"/>
    </source>
</evidence>
<dbReference type="AlphaFoldDB" id="A0A6M3XQ68"/>
<reference evidence="1" key="1">
    <citation type="submission" date="2020-03" db="EMBL/GenBank/DDBJ databases">
        <title>The deep terrestrial virosphere.</title>
        <authorList>
            <person name="Holmfeldt K."/>
            <person name="Nilsson E."/>
            <person name="Simone D."/>
            <person name="Lopez-Fernandez M."/>
            <person name="Wu X."/>
            <person name="de Brujin I."/>
            <person name="Lundin D."/>
            <person name="Andersson A."/>
            <person name="Bertilsson S."/>
            <person name="Dopson M."/>
        </authorList>
    </citation>
    <scope>NUCLEOTIDE SEQUENCE</scope>
    <source>
        <strain evidence="1">TM448B01829</strain>
    </source>
</reference>
<sequence>MWADLGAQWNAAPTAIAEYVPDVRYDTSKDYCVIALVPENATVPFNIGARIANTRGGSSISMHAEFQGTTKRFDHVRTLLRYHKRTDDAGVKYYDYAPVLLFSNGIEKPFVYHQINSATGEFEVVESIDGGDSDITYLGDVPRGKYMTVFKERLFMFNVEGAGNRYFHTGPHESGVWCCNVWPSEYNADIGAGGEEITAVKVFRDVQVIFKEGSIWVLSGDGVDGVWNIQQVDGLNGALEWCVEDVGDALIFANRSGVFAWSGGLAKRISHPHLEKLWPDLQFSGITQTGFDPERRLFFLSTGFGLYGAGGHQILVYDLLHQAWTRWGTWRGDDGVPQDFGHVTMFARLDKFLDRPILAFAKSEYLCMWGGDFDDGGTAGTAPIHWLIRSQPFQDKQWRTAMARRITLDAEKTGLWNVWALVTVDGEGPVDAMRRRSAGKWNLIMDSANLASHAVNGQSQFMRSADGPVDVLFFPGNRKIGDSLPVVDSTDPDKMVFRSDLSSIGMAGFLLVVPEDTSGVVQFSMADGDTMGEPTGDTVYQEPRFTKQSMGCNAIGRVFEVYLSNVGDPLVPTGEGGLPNYGKYAIEGMPFRARGWGLWLVPTAGVRP</sequence>
<accession>A0A6M3XQ68</accession>
<proteinExistence type="predicted"/>
<gene>
    <name evidence="1" type="ORF">TM448B01829_0008</name>
</gene>